<dbReference type="InterPro" id="IPR038375">
    <property type="entry name" value="NDUFAF7_sf"/>
</dbReference>
<evidence type="ECO:0000256" key="2">
    <source>
        <dbReference type="ARBA" id="ARBA00022679"/>
    </source>
</evidence>
<dbReference type="PANTHER" id="PTHR12049:SF7">
    <property type="entry name" value="PROTEIN ARGININE METHYLTRANSFERASE NDUFAF7, MITOCHONDRIAL"/>
    <property type="match status" value="1"/>
</dbReference>
<gene>
    <name evidence="4" type="ORF">DCO61_10725</name>
    <name evidence="5" type="ORF">LS64_009430</name>
</gene>
<protein>
    <recommendedName>
        <fullName evidence="8">SAM-dependent methyltransferase</fullName>
    </recommendedName>
</protein>
<evidence type="ECO:0000313" key="6">
    <source>
        <dbReference type="Proteomes" id="UP000029714"/>
    </source>
</evidence>
<feature type="compositionally biased region" description="Basic and acidic residues" evidence="3">
    <location>
        <begin position="41"/>
        <end position="53"/>
    </location>
</feature>
<dbReference type="EMBL" id="QBIU01000002">
    <property type="protein sequence ID" value="MWV70453.1"/>
    <property type="molecule type" value="Genomic_DNA"/>
</dbReference>
<sequence length="391" mass="44692">MDNQTNELKVSPQAHYIGGSNGLNGNHIGDSSGSNNGYNCDKNRDSIESKRDKTTDVSLKNIDNYTTLKNENSASNSPVGLNGDFYTSVSVSKFFGAAIARFILRMLEENRLSMPLLVVEIGSNNGDLIADVAEFLKAFNGVVFNDISFCVLEPLQGLQEVQQNTFSSRITNRFYKELHIFNNFAEMSRLNENVFFISNELFDSMPCDLVKSGEMLYYDSSNFLWDKLDNKVVQFIESYDVKTAEIPLSWEHFIADLSKNIRTKWIFLTFDYGDFSARELNLRMFLEHKVYNFLEELNENHISRFFCNSDITYDVDFSLLERLFTHYGASVIFCQTQSKTLLETCEILEIFDSFSHSFSPTQLLKQKAKLQGLIMPNAMGERFKALCVGRL</sequence>
<keyword evidence="6" id="KW-1185">Reference proteome</keyword>
<dbReference type="Pfam" id="PF02636">
    <property type="entry name" value="Methyltransf_28"/>
    <property type="match status" value="1"/>
</dbReference>
<evidence type="ECO:0008006" key="8">
    <source>
        <dbReference type="Google" id="ProtNLM"/>
    </source>
</evidence>
<organism evidence="5 6">
    <name type="scientific">Helicobacter saguini</name>
    <dbReference type="NCBI Taxonomy" id="1548018"/>
    <lineage>
        <taxon>Bacteria</taxon>
        <taxon>Pseudomonadati</taxon>
        <taxon>Campylobacterota</taxon>
        <taxon>Epsilonproteobacteria</taxon>
        <taxon>Campylobacterales</taxon>
        <taxon>Helicobacteraceae</taxon>
        <taxon>Helicobacter</taxon>
    </lineage>
</organism>
<evidence type="ECO:0000256" key="3">
    <source>
        <dbReference type="SAM" id="MobiDB-lite"/>
    </source>
</evidence>
<dbReference type="InterPro" id="IPR003788">
    <property type="entry name" value="NDUFAF7"/>
</dbReference>
<evidence type="ECO:0000313" key="4">
    <source>
        <dbReference type="EMBL" id="MWV70453.1"/>
    </source>
</evidence>
<dbReference type="AlphaFoldDB" id="A0A347W7F6"/>
<evidence type="ECO:0000256" key="1">
    <source>
        <dbReference type="ARBA" id="ARBA00022603"/>
    </source>
</evidence>
<feature type="compositionally biased region" description="Polar residues" evidence="3">
    <location>
        <begin position="29"/>
        <end position="38"/>
    </location>
</feature>
<feature type="region of interest" description="Disordered" evidence="3">
    <location>
        <begin position="1"/>
        <end position="53"/>
    </location>
</feature>
<reference evidence="5" key="3">
    <citation type="submission" date="2018-04" db="EMBL/GenBank/DDBJ databases">
        <authorList>
            <person name="Sheh A."/>
            <person name="Shen Z."/>
            <person name="Mannion A.J."/>
            <person name="Fox J.G."/>
        </authorList>
    </citation>
    <scope>NUCLEOTIDE SEQUENCE</scope>
    <source>
        <strain evidence="5">MIT 97-6194</strain>
    </source>
</reference>
<dbReference type="OrthoDB" id="9794208at2"/>
<evidence type="ECO:0000313" key="5">
    <source>
        <dbReference type="EMBL" id="TLD93021.1"/>
    </source>
</evidence>
<dbReference type="PANTHER" id="PTHR12049">
    <property type="entry name" value="PROTEIN ARGININE METHYLTRANSFERASE NDUFAF7, MITOCHONDRIAL"/>
    <property type="match status" value="1"/>
</dbReference>
<dbReference type="Proteomes" id="UP000029714">
    <property type="component" value="Unassembled WGS sequence"/>
</dbReference>
<accession>A0A347W7F6</accession>
<dbReference type="EMBL" id="JRMP02000016">
    <property type="protein sequence ID" value="TLD93021.1"/>
    <property type="molecule type" value="Genomic_DNA"/>
</dbReference>
<evidence type="ECO:0000313" key="7">
    <source>
        <dbReference type="Proteomes" id="UP000477070"/>
    </source>
</evidence>
<keyword evidence="2" id="KW-0808">Transferase</keyword>
<reference evidence="5 6" key="1">
    <citation type="journal article" date="2014" name="Genome Announc.">
        <title>Draft genome sequences of eight enterohepatic helicobacter species isolated from both laboratory and wild rodents.</title>
        <authorList>
            <person name="Sheh A."/>
            <person name="Shen Z."/>
            <person name="Fox J.G."/>
        </authorList>
    </citation>
    <scope>NUCLEOTIDE SEQUENCE [LARGE SCALE GENOMIC DNA]</scope>
    <source>
        <strain evidence="5 6">MIT 97-6194</strain>
    </source>
</reference>
<reference evidence="5 6" key="2">
    <citation type="journal article" date="2016" name="Infect. Immun.">
        <title>Helicobacter saguini, a Novel Helicobacter Isolated from Cotton-Top Tamarins with Ulcerative Colitis, Has Proinflammatory Properties and Induces Typhlocolitis and Dysplasia in Gnotobiotic IL-10-/- Mice.</title>
        <authorList>
            <person name="Shen Z."/>
            <person name="Mannion A."/>
            <person name="Whary M.T."/>
            <person name="Muthupalani S."/>
            <person name="Sheh A."/>
            <person name="Feng Y."/>
            <person name="Gong G."/>
            <person name="Vandamme P."/>
            <person name="Holcombe H.R."/>
            <person name="Paster B.J."/>
            <person name="Fox J.G."/>
        </authorList>
    </citation>
    <scope>NUCLEOTIDE SEQUENCE [LARGE SCALE GENOMIC DNA]</scope>
    <source>
        <strain evidence="5 6">MIT 97-6194</strain>
    </source>
</reference>
<keyword evidence="1" id="KW-0489">Methyltransferase</keyword>
<name>A0A347W7F6_9HELI</name>
<dbReference type="SUPFAM" id="SSF53335">
    <property type="entry name" value="S-adenosyl-L-methionine-dependent methyltransferases"/>
    <property type="match status" value="1"/>
</dbReference>
<dbReference type="Gene3D" id="3.40.50.12710">
    <property type="match status" value="1"/>
</dbReference>
<dbReference type="InterPro" id="IPR029063">
    <property type="entry name" value="SAM-dependent_MTases_sf"/>
</dbReference>
<dbReference type="Proteomes" id="UP000477070">
    <property type="component" value="Unassembled WGS sequence"/>
</dbReference>
<dbReference type="GO" id="GO:0032259">
    <property type="term" value="P:methylation"/>
    <property type="evidence" value="ECO:0007669"/>
    <property type="project" value="UniProtKB-KW"/>
</dbReference>
<proteinExistence type="predicted"/>
<dbReference type="GO" id="GO:0035243">
    <property type="term" value="F:protein-arginine omega-N symmetric methyltransferase activity"/>
    <property type="evidence" value="ECO:0007669"/>
    <property type="project" value="TreeGrafter"/>
</dbReference>
<reference evidence="4 7" key="4">
    <citation type="submission" date="2019-12" db="EMBL/GenBank/DDBJ databases">
        <title>Multi-Generational Helicobacter saguini Isolates.</title>
        <authorList>
            <person name="Mannion A."/>
            <person name="Shen Z."/>
            <person name="Fox J.G."/>
        </authorList>
    </citation>
    <scope>NUCLEOTIDE SEQUENCE [LARGE SCALE GENOMIC DNA]</scope>
    <source>
        <strain evidence="4">16-048</strain>
        <strain evidence="7">16-048 (F4)</strain>
    </source>
</reference>
<comment type="caution">
    <text evidence="5">The sequence shown here is derived from an EMBL/GenBank/DDBJ whole genome shotgun (WGS) entry which is preliminary data.</text>
</comment>